<proteinExistence type="predicted"/>
<reference evidence="1 2" key="1">
    <citation type="journal article" date="2014" name="Emerg. Infect. Dis.">
        <title>High-level Relatedness among Mycobacterium abscessus subsp. massiliense Strains from Widely Separated Outbreaks.</title>
        <authorList>
            <person name="Tettelin H."/>
            <person name="Davidson R.M."/>
            <person name="Agrawal S."/>
            <person name="Aitken M.L."/>
            <person name="Shallom S."/>
            <person name="Hasan N.A."/>
            <person name="Strong M."/>
            <person name="Nogueira de Moura V.C."/>
            <person name="De Groote M.A."/>
            <person name="Duarte R.S."/>
            <person name="Hine E."/>
            <person name="Parankush S."/>
            <person name="Su Q."/>
            <person name="Daugherty S.C."/>
            <person name="Fraser C.M."/>
            <person name="Brown-Elliott B.A."/>
            <person name="Wallace R.J.Jr."/>
            <person name="Holland S.M."/>
            <person name="Sampaio E.P."/>
            <person name="Olivier K.N."/>
            <person name="Jackson M."/>
            <person name="Zelazny A.M."/>
        </authorList>
    </citation>
    <scope>NUCLEOTIDE SEQUENCE [LARGE SCALE GENOMIC DNA]</scope>
    <source>
        <strain evidence="1 2">MAB_091912_2446</strain>
    </source>
</reference>
<name>A0A829MH31_9MYCO</name>
<gene>
    <name evidence="1" type="ORF">L833_2732</name>
</gene>
<organism evidence="1 2">
    <name type="scientific">Mycobacteroides abscessus MAB_091912_2446</name>
    <dbReference type="NCBI Taxonomy" id="1335414"/>
    <lineage>
        <taxon>Bacteria</taxon>
        <taxon>Bacillati</taxon>
        <taxon>Actinomycetota</taxon>
        <taxon>Actinomycetes</taxon>
        <taxon>Mycobacteriales</taxon>
        <taxon>Mycobacteriaceae</taxon>
        <taxon>Mycobacteroides</taxon>
        <taxon>Mycobacteroides abscessus</taxon>
    </lineage>
</organism>
<dbReference type="Proteomes" id="UP000018502">
    <property type="component" value="Unassembled WGS sequence"/>
</dbReference>
<protein>
    <submittedName>
        <fullName evidence="1">Uncharacterized protein</fullName>
    </submittedName>
</protein>
<comment type="caution">
    <text evidence="1">The sequence shown here is derived from an EMBL/GenBank/DDBJ whole genome shotgun (WGS) entry which is preliminary data.</text>
</comment>
<dbReference type="EMBL" id="AYTF01000001">
    <property type="protein sequence ID" value="ESV65340.1"/>
    <property type="molecule type" value="Genomic_DNA"/>
</dbReference>
<dbReference type="AlphaFoldDB" id="A0A829MH31"/>
<sequence length="38" mass="4328">MCRPFHVFLGNVTMPLPGERFVIAPTSAQRQCYTAQLF</sequence>
<evidence type="ECO:0000313" key="2">
    <source>
        <dbReference type="Proteomes" id="UP000018502"/>
    </source>
</evidence>
<evidence type="ECO:0000313" key="1">
    <source>
        <dbReference type="EMBL" id="ESV65340.1"/>
    </source>
</evidence>
<accession>A0A829MH31</accession>